<reference evidence="8 9" key="1">
    <citation type="submission" date="2018-08" db="EMBL/GenBank/DDBJ databases">
        <title>Draft genome of the lignicolous fungus Coniochaeta pulveracea.</title>
        <authorList>
            <person name="Borstlap C.J."/>
            <person name="De Witt R.N."/>
            <person name="Botha A."/>
            <person name="Volschenk H."/>
        </authorList>
    </citation>
    <scope>NUCLEOTIDE SEQUENCE [LARGE SCALE GENOMIC DNA]</scope>
    <source>
        <strain evidence="8 9">CAB683</strain>
    </source>
</reference>
<evidence type="ECO:0000256" key="6">
    <source>
        <dbReference type="SAM" id="Phobius"/>
    </source>
</evidence>
<feature type="transmembrane region" description="Helical" evidence="6">
    <location>
        <begin position="271"/>
        <end position="293"/>
    </location>
</feature>
<evidence type="ECO:0000256" key="5">
    <source>
        <dbReference type="ARBA" id="ARBA00023136"/>
    </source>
</evidence>
<feature type="transmembrane region" description="Helical" evidence="6">
    <location>
        <begin position="481"/>
        <end position="500"/>
    </location>
</feature>
<protein>
    <recommendedName>
        <fullName evidence="7">Major facilitator superfamily (MFS) profile domain-containing protein</fullName>
    </recommendedName>
</protein>
<proteinExistence type="predicted"/>
<evidence type="ECO:0000259" key="7">
    <source>
        <dbReference type="PROSITE" id="PS50850"/>
    </source>
</evidence>
<feature type="transmembrane region" description="Helical" evidence="6">
    <location>
        <begin position="443"/>
        <end position="460"/>
    </location>
</feature>
<dbReference type="InterPro" id="IPR036259">
    <property type="entry name" value="MFS_trans_sf"/>
</dbReference>
<evidence type="ECO:0000256" key="4">
    <source>
        <dbReference type="ARBA" id="ARBA00022989"/>
    </source>
</evidence>
<sequence length="558" mass="62496">MGWLHKLDLHAYSPQGAKRPQSPGIPSSLIRPIFLGRPSTSVMTVHPTTDQCTKHALHDMGLQRDVEEKTTASGSGVAGVASSRQSECEILPEIDWTDGEEAKARRKVDRTVLPLLCIGFLVFQFDRMNLASALTDGFADYVKIDQDTINLGNQLLFLGTVALEIPSNMLLQKIGPRKWLTLQVMLFGVVGILQILVHNRAGYIASRLGLGLAESGYIPGSIYTISTWYTKKERARRVAIFFFGMFGGNAVSPLFASGILKLGGMRGLRGWQWLFLIEGLLTLCIALCFFLLLPGSPDLPRPLAGRGLVRFTHRERHILEKRLERDDERRRNAKGMHIPLSLVWKTVKHYRRWPHFVSTFCVFSTWSPLTTYTPSIIMSLGFDRITANALSAVGGSLALVVVFVFAYLSDKTNQRGLSVMGAQLCLLIVLIVARSIHNHVGKWSHYVLWTIINAFSVGYHPVHNTWLQLNCREAEERSISIAMWVMSANTGMMAGTWYYRAPDKPSFYNKGLRTQIIMVGIGFVFAAIQEGIYLVHNKRVEEGKHEVPEGKKARVYVP</sequence>
<feature type="transmembrane region" description="Helical" evidence="6">
    <location>
        <begin position="389"/>
        <end position="409"/>
    </location>
</feature>
<feature type="transmembrane region" description="Helical" evidence="6">
    <location>
        <begin position="512"/>
        <end position="535"/>
    </location>
</feature>
<feature type="domain" description="Major facilitator superfamily (MFS) profile" evidence="7">
    <location>
        <begin position="112"/>
        <end position="558"/>
    </location>
</feature>
<comment type="caution">
    <text evidence="8">The sequence shown here is derived from an EMBL/GenBank/DDBJ whole genome shotgun (WGS) entry which is preliminary data.</text>
</comment>
<feature type="transmembrane region" description="Helical" evidence="6">
    <location>
        <begin position="416"/>
        <end position="437"/>
    </location>
</feature>
<name>A0A420YKU0_9PEZI</name>
<feature type="transmembrane region" description="Helical" evidence="6">
    <location>
        <begin position="179"/>
        <end position="197"/>
    </location>
</feature>
<evidence type="ECO:0000313" key="8">
    <source>
        <dbReference type="EMBL" id="RKU48494.1"/>
    </source>
</evidence>
<dbReference type="InterPro" id="IPR020846">
    <property type="entry name" value="MFS_dom"/>
</dbReference>
<dbReference type="PANTHER" id="PTHR43791">
    <property type="entry name" value="PERMEASE-RELATED"/>
    <property type="match status" value="1"/>
</dbReference>
<keyword evidence="2" id="KW-0813">Transport</keyword>
<dbReference type="EMBL" id="QVQW01000004">
    <property type="protein sequence ID" value="RKU48494.1"/>
    <property type="molecule type" value="Genomic_DNA"/>
</dbReference>
<dbReference type="GO" id="GO:0016020">
    <property type="term" value="C:membrane"/>
    <property type="evidence" value="ECO:0007669"/>
    <property type="project" value="UniProtKB-SubCell"/>
</dbReference>
<keyword evidence="4 6" id="KW-1133">Transmembrane helix</keyword>
<comment type="subcellular location">
    <subcellularLocation>
        <location evidence="1">Membrane</location>
        <topology evidence="1">Multi-pass membrane protein</topology>
    </subcellularLocation>
</comment>
<feature type="transmembrane region" description="Helical" evidence="6">
    <location>
        <begin position="353"/>
        <end position="369"/>
    </location>
</feature>
<evidence type="ECO:0000313" key="9">
    <source>
        <dbReference type="Proteomes" id="UP000275385"/>
    </source>
</evidence>
<evidence type="ECO:0000256" key="2">
    <source>
        <dbReference type="ARBA" id="ARBA00022448"/>
    </source>
</evidence>
<dbReference type="GO" id="GO:0022857">
    <property type="term" value="F:transmembrane transporter activity"/>
    <property type="evidence" value="ECO:0007669"/>
    <property type="project" value="InterPro"/>
</dbReference>
<dbReference type="PROSITE" id="PS50850">
    <property type="entry name" value="MFS"/>
    <property type="match status" value="1"/>
</dbReference>
<dbReference type="Pfam" id="PF07690">
    <property type="entry name" value="MFS_1"/>
    <property type="match status" value="1"/>
</dbReference>
<dbReference type="SUPFAM" id="SSF103473">
    <property type="entry name" value="MFS general substrate transporter"/>
    <property type="match status" value="1"/>
</dbReference>
<keyword evidence="3 6" id="KW-0812">Transmembrane</keyword>
<dbReference type="Gene3D" id="1.20.1250.20">
    <property type="entry name" value="MFS general substrate transporter like domains"/>
    <property type="match status" value="2"/>
</dbReference>
<keyword evidence="9" id="KW-1185">Reference proteome</keyword>
<dbReference type="Proteomes" id="UP000275385">
    <property type="component" value="Unassembled WGS sequence"/>
</dbReference>
<evidence type="ECO:0000256" key="1">
    <source>
        <dbReference type="ARBA" id="ARBA00004141"/>
    </source>
</evidence>
<dbReference type="PANTHER" id="PTHR43791:SF32">
    <property type="entry name" value="MAJOR FACILITATOR SUPERFAMILY (MFS) PROFILE DOMAIN-CONTAINING PROTEIN"/>
    <property type="match status" value="1"/>
</dbReference>
<dbReference type="OrthoDB" id="2985014at2759"/>
<dbReference type="InterPro" id="IPR011701">
    <property type="entry name" value="MFS"/>
</dbReference>
<organism evidence="8 9">
    <name type="scientific">Coniochaeta pulveracea</name>
    <dbReference type="NCBI Taxonomy" id="177199"/>
    <lineage>
        <taxon>Eukaryota</taxon>
        <taxon>Fungi</taxon>
        <taxon>Dikarya</taxon>
        <taxon>Ascomycota</taxon>
        <taxon>Pezizomycotina</taxon>
        <taxon>Sordariomycetes</taxon>
        <taxon>Sordariomycetidae</taxon>
        <taxon>Coniochaetales</taxon>
        <taxon>Coniochaetaceae</taxon>
        <taxon>Coniochaeta</taxon>
    </lineage>
</organism>
<dbReference type="AlphaFoldDB" id="A0A420YKU0"/>
<gene>
    <name evidence="8" type="ORF">DL546_005452</name>
</gene>
<accession>A0A420YKU0</accession>
<feature type="transmembrane region" description="Helical" evidence="6">
    <location>
        <begin position="238"/>
        <end position="259"/>
    </location>
</feature>
<keyword evidence="5 6" id="KW-0472">Membrane</keyword>
<evidence type="ECO:0000256" key="3">
    <source>
        <dbReference type="ARBA" id="ARBA00022692"/>
    </source>
</evidence>